<dbReference type="RefSeq" id="WP_126928300.1">
    <property type="nucleotide sequence ID" value="NZ_RXLZ01000011.1"/>
</dbReference>
<accession>A0A431UMD6</accession>
<gene>
    <name evidence="1" type="ORF">EKL94_05410</name>
</gene>
<dbReference type="AlphaFoldDB" id="A0A431UMD6"/>
<reference evidence="1 2" key="1">
    <citation type="submission" date="2018-12" db="EMBL/GenBank/DDBJ databases">
        <authorList>
            <person name="Kartti S."/>
            <person name="Manni A."/>
            <person name="Chemao El Fihri M.W."/>
            <person name="Laamarti M."/>
            <person name="Temsamani L."/>
            <person name="El Jamali J.E."/>
            <person name="Ouadghiri M."/>
            <person name="Ibrahimi A."/>
            <person name="Filati-Maltouf A."/>
        </authorList>
    </citation>
    <scope>NUCLEOTIDE SEQUENCE [LARGE SCALE GENOMIC DNA]</scope>
    <source>
        <strain evidence="1 2">MDMC339</strain>
    </source>
</reference>
<dbReference type="Proteomes" id="UP000271705">
    <property type="component" value="Unassembled WGS sequence"/>
</dbReference>
<dbReference type="EMBL" id="RXLZ01000011">
    <property type="protein sequence ID" value="RTQ90710.1"/>
    <property type="molecule type" value="Genomic_DNA"/>
</dbReference>
<protein>
    <submittedName>
        <fullName evidence="1">Uncharacterized protein</fullName>
    </submittedName>
</protein>
<evidence type="ECO:0000313" key="1">
    <source>
        <dbReference type="EMBL" id="RTQ90710.1"/>
    </source>
</evidence>
<comment type="caution">
    <text evidence="1">The sequence shown here is derived from an EMBL/GenBank/DDBJ whole genome shotgun (WGS) entry which is preliminary data.</text>
</comment>
<organism evidence="1 2">
    <name type="scientific">Stenotrophomonas maltophilia</name>
    <name type="common">Pseudomonas maltophilia</name>
    <name type="synonym">Xanthomonas maltophilia</name>
    <dbReference type="NCBI Taxonomy" id="40324"/>
    <lineage>
        <taxon>Bacteria</taxon>
        <taxon>Pseudomonadati</taxon>
        <taxon>Pseudomonadota</taxon>
        <taxon>Gammaproteobacteria</taxon>
        <taxon>Lysobacterales</taxon>
        <taxon>Lysobacteraceae</taxon>
        <taxon>Stenotrophomonas</taxon>
        <taxon>Stenotrophomonas maltophilia group</taxon>
    </lineage>
</organism>
<name>A0A431UMD6_STEMA</name>
<evidence type="ECO:0000313" key="2">
    <source>
        <dbReference type="Proteomes" id="UP000271705"/>
    </source>
</evidence>
<proteinExistence type="predicted"/>
<sequence>MSQFILFEQNPAAEGTWRAEMASARNSGFLAGVADLYFPGAEQVVSCAAVAGDASDLINDVYLRIRSNSDVEGSRIARLVKRAFEMNIGFVFWAGSDYRDLPAVGSYADFLQALAEQAEQQPADVFMKCIPHCAGSIG</sequence>